<sequence length="323" mass="36497">MVMLMMIIKQTHLSETSSSAGVKIHTIPSDKILNRSSERAFVDMSANCYGCVCPVSVVRGCMRLLWLTESRNTTCILFFDIQLTSFSQGTVSLQSAFRDIKGIRHDQLSENAVSSTAIILWITSWSYDLSIELSSEGRLFLDDLDERTLLVSNINLLLQWDIKNASFPSLIDWKRACDAASGQEKSGTASKRAMTLIMPDALILGKALLEGYSSLVIKTCKLDFQRNRNELAMSLQRQSTWLICKLCSSNVDEDTASRLWLQLQQNTVVENGIIELYFVRTEYQLADMFTKALPEDRFKYLVRRIGMRCLTPAELEVLTNESA</sequence>
<dbReference type="EMBL" id="BQNB010020542">
    <property type="protein sequence ID" value="GJT97099.1"/>
    <property type="molecule type" value="Genomic_DNA"/>
</dbReference>
<gene>
    <name evidence="1" type="ORF">Tco_1092617</name>
</gene>
<organism evidence="1 2">
    <name type="scientific">Tanacetum coccineum</name>
    <dbReference type="NCBI Taxonomy" id="301880"/>
    <lineage>
        <taxon>Eukaryota</taxon>
        <taxon>Viridiplantae</taxon>
        <taxon>Streptophyta</taxon>
        <taxon>Embryophyta</taxon>
        <taxon>Tracheophyta</taxon>
        <taxon>Spermatophyta</taxon>
        <taxon>Magnoliopsida</taxon>
        <taxon>eudicotyledons</taxon>
        <taxon>Gunneridae</taxon>
        <taxon>Pentapetalae</taxon>
        <taxon>asterids</taxon>
        <taxon>campanulids</taxon>
        <taxon>Asterales</taxon>
        <taxon>Asteraceae</taxon>
        <taxon>Asteroideae</taxon>
        <taxon>Anthemideae</taxon>
        <taxon>Anthemidinae</taxon>
        <taxon>Tanacetum</taxon>
    </lineage>
</organism>
<proteinExistence type="predicted"/>
<reference evidence="1" key="2">
    <citation type="submission" date="2022-01" db="EMBL/GenBank/DDBJ databases">
        <authorList>
            <person name="Yamashiro T."/>
            <person name="Shiraishi A."/>
            <person name="Satake H."/>
            <person name="Nakayama K."/>
        </authorList>
    </citation>
    <scope>NUCLEOTIDE SEQUENCE</scope>
</reference>
<evidence type="ECO:0000313" key="1">
    <source>
        <dbReference type="EMBL" id="GJT97099.1"/>
    </source>
</evidence>
<comment type="caution">
    <text evidence="1">The sequence shown here is derived from an EMBL/GenBank/DDBJ whole genome shotgun (WGS) entry which is preliminary data.</text>
</comment>
<evidence type="ECO:0000313" key="2">
    <source>
        <dbReference type="Proteomes" id="UP001151760"/>
    </source>
</evidence>
<dbReference type="Proteomes" id="UP001151760">
    <property type="component" value="Unassembled WGS sequence"/>
</dbReference>
<protein>
    <submittedName>
        <fullName evidence="1">Uncharacterized protein</fullName>
    </submittedName>
</protein>
<keyword evidence="2" id="KW-1185">Reference proteome</keyword>
<reference evidence="1" key="1">
    <citation type="journal article" date="2022" name="Int. J. Mol. Sci.">
        <title>Draft Genome of Tanacetum Coccineum: Genomic Comparison of Closely Related Tanacetum-Family Plants.</title>
        <authorList>
            <person name="Yamashiro T."/>
            <person name="Shiraishi A."/>
            <person name="Nakayama K."/>
            <person name="Satake H."/>
        </authorList>
    </citation>
    <scope>NUCLEOTIDE SEQUENCE</scope>
</reference>
<accession>A0ABQ5IBN8</accession>
<name>A0ABQ5IBN8_9ASTR</name>